<feature type="transmembrane region" description="Helical" evidence="8">
    <location>
        <begin position="139"/>
        <end position="169"/>
    </location>
</feature>
<dbReference type="EMBL" id="QHHQ01000016">
    <property type="protein sequence ID" value="RAH96087.1"/>
    <property type="molecule type" value="Genomic_DNA"/>
</dbReference>
<evidence type="ECO:0000313" key="10">
    <source>
        <dbReference type="Proteomes" id="UP000249590"/>
    </source>
</evidence>
<reference evidence="9 10" key="1">
    <citation type="submission" date="2018-05" db="EMBL/GenBank/DDBJ databases">
        <title>Acuticoccus sediminis sp. nov., isolated from deep-sea sediment of Indian Ocean.</title>
        <authorList>
            <person name="Liu X."/>
            <person name="Lai Q."/>
            <person name="Du Y."/>
            <person name="Sun F."/>
            <person name="Zhang X."/>
            <person name="Wang S."/>
            <person name="Shao Z."/>
        </authorList>
    </citation>
    <scope>NUCLEOTIDE SEQUENCE [LARGE SCALE GENOMIC DNA]</scope>
    <source>
        <strain evidence="9 10">PTG4-2</strain>
    </source>
</reference>
<dbReference type="GO" id="GO:0005886">
    <property type="term" value="C:plasma membrane"/>
    <property type="evidence" value="ECO:0007669"/>
    <property type="project" value="UniProtKB-SubCell"/>
</dbReference>
<evidence type="ECO:0000256" key="4">
    <source>
        <dbReference type="ARBA" id="ARBA00022475"/>
    </source>
</evidence>
<evidence type="ECO:0000256" key="8">
    <source>
        <dbReference type="RuleBase" id="RU363041"/>
    </source>
</evidence>
<name>A0A8B2NJI6_9HYPH</name>
<comment type="subcellular location">
    <subcellularLocation>
        <location evidence="1 8">Cell membrane</location>
        <topology evidence="1 8">Multi-pass membrane protein</topology>
    </subcellularLocation>
</comment>
<keyword evidence="7 8" id="KW-0472">Membrane</keyword>
<dbReference type="InterPro" id="IPR002781">
    <property type="entry name" value="TM_pro_TauE-like"/>
</dbReference>
<feature type="transmembrane region" description="Helical" evidence="8">
    <location>
        <begin position="74"/>
        <end position="93"/>
    </location>
</feature>
<feature type="transmembrane region" description="Helical" evidence="8">
    <location>
        <begin position="99"/>
        <end position="118"/>
    </location>
</feature>
<dbReference type="AlphaFoldDB" id="A0A8B2NJI6"/>
<dbReference type="PANTHER" id="PTHR30269:SF0">
    <property type="entry name" value="MEMBRANE TRANSPORTER PROTEIN YFCA-RELATED"/>
    <property type="match status" value="1"/>
</dbReference>
<comment type="similarity">
    <text evidence="2 8">Belongs to the 4-toluene sulfonate uptake permease (TSUP) (TC 2.A.102) family.</text>
</comment>
<keyword evidence="5 8" id="KW-0812">Transmembrane</keyword>
<evidence type="ECO:0000256" key="1">
    <source>
        <dbReference type="ARBA" id="ARBA00004651"/>
    </source>
</evidence>
<comment type="caution">
    <text evidence="9">The sequence shown here is derived from an EMBL/GenBank/DDBJ whole genome shotgun (WGS) entry which is preliminary data.</text>
</comment>
<dbReference type="Pfam" id="PF01925">
    <property type="entry name" value="TauE"/>
    <property type="match status" value="1"/>
</dbReference>
<dbReference type="InterPro" id="IPR052017">
    <property type="entry name" value="TSUP"/>
</dbReference>
<organism evidence="9 10">
    <name type="scientific">Acuticoccus sediminis</name>
    <dbReference type="NCBI Taxonomy" id="2184697"/>
    <lineage>
        <taxon>Bacteria</taxon>
        <taxon>Pseudomonadati</taxon>
        <taxon>Pseudomonadota</taxon>
        <taxon>Alphaproteobacteria</taxon>
        <taxon>Hyphomicrobiales</taxon>
        <taxon>Amorphaceae</taxon>
        <taxon>Acuticoccus</taxon>
    </lineage>
</organism>
<accession>A0A8B2NJI6</accession>
<keyword evidence="6 8" id="KW-1133">Transmembrane helix</keyword>
<proteinExistence type="inferred from homology"/>
<dbReference type="PANTHER" id="PTHR30269">
    <property type="entry name" value="TRANSMEMBRANE PROTEIN YFCA"/>
    <property type="match status" value="1"/>
</dbReference>
<evidence type="ECO:0000256" key="2">
    <source>
        <dbReference type="ARBA" id="ARBA00009142"/>
    </source>
</evidence>
<protein>
    <recommendedName>
        <fullName evidence="8">Probable membrane transporter protein</fullName>
    </recommendedName>
</protein>
<gene>
    <name evidence="9" type="ORF">DLJ53_33185</name>
</gene>
<dbReference type="Proteomes" id="UP000249590">
    <property type="component" value="Unassembled WGS sequence"/>
</dbReference>
<sequence length="247" mass="25108">MDLLDIVLLVAAGIVGGACNAIAGGGTFFTFPALLAVGVPPVTANATCAISIWPGHAASLLGYRKELRRQAGRLTSSAPAFVLGATVGAGLLAVTGNGLFRQLIPWLLLTATLLFAAGPRLRAWMIARRSGEVPRWAAFACDFAVAVYGGYFGAALGILLMAVLTLVGLDDVNEANAVKNAFATIVSSLAVATFVVVGMIAWGPGAAVLAGAIAGGYLGARLARWVSPSVLRGAVIAVGLALTVMYL</sequence>
<evidence type="ECO:0000313" key="9">
    <source>
        <dbReference type="EMBL" id="RAH96087.1"/>
    </source>
</evidence>
<feature type="transmembrane region" description="Helical" evidence="8">
    <location>
        <begin position="31"/>
        <end position="53"/>
    </location>
</feature>
<keyword evidence="10" id="KW-1185">Reference proteome</keyword>
<evidence type="ECO:0000256" key="5">
    <source>
        <dbReference type="ARBA" id="ARBA00022692"/>
    </source>
</evidence>
<dbReference type="OrthoDB" id="9807082at2"/>
<evidence type="ECO:0000256" key="3">
    <source>
        <dbReference type="ARBA" id="ARBA00022448"/>
    </source>
</evidence>
<keyword evidence="4 8" id="KW-1003">Cell membrane</keyword>
<evidence type="ECO:0000256" key="7">
    <source>
        <dbReference type="ARBA" id="ARBA00023136"/>
    </source>
</evidence>
<feature type="transmembrane region" description="Helical" evidence="8">
    <location>
        <begin position="230"/>
        <end position="246"/>
    </location>
</feature>
<feature type="transmembrane region" description="Helical" evidence="8">
    <location>
        <begin position="189"/>
        <end position="218"/>
    </location>
</feature>
<evidence type="ECO:0000256" key="6">
    <source>
        <dbReference type="ARBA" id="ARBA00022989"/>
    </source>
</evidence>
<keyword evidence="3" id="KW-0813">Transport</keyword>